<comment type="similarity">
    <text evidence="6">Belongs to the NDUFAF6 family.</text>
</comment>
<keyword evidence="2" id="KW-0999">Mitochondrion inner membrane</keyword>
<dbReference type="AlphaFoldDB" id="U4LU49"/>
<proteinExistence type="inferred from homology"/>
<dbReference type="SUPFAM" id="SSF48576">
    <property type="entry name" value="Terpenoid synthases"/>
    <property type="match status" value="1"/>
</dbReference>
<reference evidence="7 8" key="1">
    <citation type="journal article" date="2013" name="PLoS Genet.">
        <title>The genome and development-dependent transcriptomes of Pyronema confluens: a window into fungal evolution.</title>
        <authorList>
            <person name="Traeger S."/>
            <person name="Altegoer F."/>
            <person name="Freitag M."/>
            <person name="Gabaldon T."/>
            <person name="Kempken F."/>
            <person name="Kumar A."/>
            <person name="Marcet-Houben M."/>
            <person name="Poggeler S."/>
            <person name="Stajich J.E."/>
            <person name="Nowrousian M."/>
        </authorList>
    </citation>
    <scope>NUCLEOTIDE SEQUENCE [LARGE SCALE GENOMIC DNA]</scope>
    <source>
        <strain evidence="8">CBS 100304</strain>
        <tissue evidence="7">Vegetative mycelium</tissue>
    </source>
</reference>
<dbReference type="Gene3D" id="1.10.600.10">
    <property type="entry name" value="Farnesyl Diphosphate Synthase"/>
    <property type="match status" value="1"/>
</dbReference>
<organism evidence="7 8">
    <name type="scientific">Pyronema omphalodes (strain CBS 100304)</name>
    <name type="common">Pyronema confluens</name>
    <dbReference type="NCBI Taxonomy" id="1076935"/>
    <lineage>
        <taxon>Eukaryota</taxon>
        <taxon>Fungi</taxon>
        <taxon>Dikarya</taxon>
        <taxon>Ascomycota</taxon>
        <taxon>Pezizomycotina</taxon>
        <taxon>Pezizomycetes</taxon>
        <taxon>Pezizales</taxon>
        <taxon>Pyronemataceae</taxon>
        <taxon>Pyronema</taxon>
    </lineage>
</organism>
<evidence type="ECO:0000313" key="7">
    <source>
        <dbReference type="EMBL" id="CCX33390.1"/>
    </source>
</evidence>
<dbReference type="OMA" id="MINAREQ"/>
<dbReference type="OrthoDB" id="270318at2759"/>
<keyword evidence="8" id="KW-1185">Reference proteome</keyword>
<keyword evidence="4" id="KW-0496">Mitochondrion</keyword>
<comment type="subcellular location">
    <subcellularLocation>
        <location evidence="1">Mitochondrion inner membrane</location>
    </subcellularLocation>
</comment>
<dbReference type="GO" id="GO:0032981">
    <property type="term" value="P:mitochondrial respiratory chain complex I assembly"/>
    <property type="evidence" value="ECO:0007669"/>
    <property type="project" value="TreeGrafter"/>
</dbReference>
<gene>
    <name evidence="7" type="ORF">PCON_01071</name>
</gene>
<dbReference type="EMBL" id="HF936049">
    <property type="protein sequence ID" value="CCX33390.1"/>
    <property type="molecule type" value="Genomic_DNA"/>
</dbReference>
<name>U4LU49_PYROM</name>
<dbReference type="eggNOG" id="KOG4411">
    <property type="taxonomic scope" value="Eukaryota"/>
</dbReference>
<dbReference type="STRING" id="1076935.U4LU49"/>
<dbReference type="PANTHER" id="PTHR21181">
    <property type="match status" value="1"/>
</dbReference>
<keyword evidence="5" id="KW-0472">Membrane</keyword>
<evidence type="ECO:0000256" key="6">
    <source>
        <dbReference type="ARBA" id="ARBA00038273"/>
    </source>
</evidence>
<keyword evidence="3" id="KW-0809">Transit peptide</keyword>
<evidence type="ECO:0000256" key="1">
    <source>
        <dbReference type="ARBA" id="ARBA00004273"/>
    </source>
</evidence>
<evidence type="ECO:0000256" key="3">
    <source>
        <dbReference type="ARBA" id="ARBA00022946"/>
    </source>
</evidence>
<dbReference type="InterPro" id="IPR002060">
    <property type="entry name" value="Squ/phyt_synthse"/>
</dbReference>
<evidence type="ECO:0000256" key="4">
    <source>
        <dbReference type="ARBA" id="ARBA00023128"/>
    </source>
</evidence>
<evidence type="ECO:0000313" key="8">
    <source>
        <dbReference type="Proteomes" id="UP000018144"/>
    </source>
</evidence>
<dbReference type="InterPro" id="IPR008949">
    <property type="entry name" value="Isoprenoid_synthase_dom_sf"/>
</dbReference>
<accession>U4LU49</accession>
<dbReference type="PANTHER" id="PTHR21181:SF13">
    <property type="entry name" value="NADH DEHYDROGENASE (UBIQUINONE) COMPLEX I, ASSEMBLY FACTOR 6"/>
    <property type="match status" value="1"/>
</dbReference>
<protein>
    <submittedName>
        <fullName evidence="7">Similar to UPF0551 protein C8orf38 homolog, mitochondrial acc. no. A2AIL4</fullName>
    </submittedName>
</protein>
<dbReference type="Proteomes" id="UP000018144">
    <property type="component" value="Unassembled WGS sequence"/>
</dbReference>
<evidence type="ECO:0000256" key="2">
    <source>
        <dbReference type="ARBA" id="ARBA00022792"/>
    </source>
</evidence>
<dbReference type="Pfam" id="PF00494">
    <property type="entry name" value="SQS_PSY"/>
    <property type="match status" value="1"/>
</dbReference>
<dbReference type="GO" id="GO:0005743">
    <property type="term" value="C:mitochondrial inner membrane"/>
    <property type="evidence" value="ECO:0007669"/>
    <property type="project" value="UniProtKB-SubCell"/>
</dbReference>
<evidence type="ECO:0000256" key="5">
    <source>
        <dbReference type="ARBA" id="ARBA00023136"/>
    </source>
</evidence>
<sequence>MLRQLPRRHSPQLRGYATAAPANGLSVDSAREYCLNLLRKSDYPSHLLTPFIPSTARDAHLALRALNLELSLIDTATSNPILGRMRIQHWRTTLGSLYTAHPTLNDPISLLLHQHLQTGRSLSKSFLLRLLSAREQYLGGVPFDTLDALESYAENTYGSLQYLALESVGVARGELDHIGSHVGKMVGIVTILRGVPYVADKGTVTLPTRILADHGVRGEDVIRERGDAKGLKDAVFEVATRANDHLITARKMVEETPSCKGLPWATFLSAVPARDYLERLEKKDFDPFEKSLGKKGWLMPWMLYKAHSGKSF</sequence>